<feature type="region of interest" description="Disordered" evidence="1">
    <location>
        <begin position="44"/>
        <end position="71"/>
    </location>
</feature>
<accession>A0A4Y2QLU1</accession>
<name>A0A4Y2QLU1_ARAVE</name>
<keyword evidence="4" id="KW-1185">Reference proteome</keyword>
<evidence type="ECO:0000313" key="4">
    <source>
        <dbReference type="Proteomes" id="UP000499080"/>
    </source>
</evidence>
<proteinExistence type="predicted"/>
<organism evidence="2 4">
    <name type="scientific">Araneus ventricosus</name>
    <name type="common">Orbweaver spider</name>
    <name type="synonym">Epeira ventricosa</name>
    <dbReference type="NCBI Taxonomy" id="182803"/>
    <lineage>
        <taxon>Eukaryota</taxon>
        <taxon>Metazoa</taxon>
        <taxon>Ecdysozoa</taxon>
        <taxon>Arthropoda</taxon>
        <taxon>Chelicerata</taxon>
        <taxon>Arachnida</taxon>
        <taxon>Araneae</taxon>
        <taxon>Araneomorphae</taxon>
        <taxon>Entelegynae</taxon>
        <taxon>Araneoidea</taxon>
        <taxon>Araneidae</taxon>
        <taxon>Araneus</taxon>
    </lineage>
</organism>
<sequence>MADKILEINPRTELASVKENNHNVDEIVNKISALELQIASLSERFSSSRTRSSSNSRARSRGRSRKRFDPNGKYCYYHFKFGKKYFLDKCKPSCNWKQPENFREQ</sequence>
<reference evidence="2 4" key="1">
    <citation type="journal article" date="2019" name="Sci. Rep.">
        <title>Orb-weaving spider Araneus ventricosus genome elucidates the spidroin gene catalogue.</title>
        <authorList>
            <person name="Kono N."/>
            <person name="Nakamura H."/>
            <person name="Ohtoshi R."/>
            <person name="Moran D.A.P."/>
            <person name="Shinohara A."/>
            <person name="Yoshida Y."/>
            <person name="Fujiwara M."/>
            <person name="Mori M."/>
            <person name="Tomita M."/>
            <person name="Arakawa K."/>
        </authorList>
    </citation>
    <scope>NUCLEOTIDE SEQUENCE [LARGE SCALE GENOMIC DNA]</scope>
</reference>
<dbReference type="OrthoDB" id="8066980at2759"/>
<dbReference type="EMBL" id="BGPR01014230">
    <property type="protein sequence ID" value="GBN64294.1"/>
    <property type="molecule type" value="Genomic_DNA"/>
</dbReference>
<dbReference type="AlphaFoldDB" id="A0A4Y2QLU1"/>
<comment type="caution">
    <text evidence="2">The sequence shown here is derived from an EMBL/GenBank/DDBJ whole genome shotgun (WGS) entry which is preliminary data.</text>
</comment>
<feature type="compositionally biased region" description="Low complexity" evidence="1">
    <location>
        <begin position="44"/>
        <end position="57"/>
    </location>
</feature>
<protein>
    <submittedName>
        <fullName evidence="2">Uncharacterized protein</fullName>
    </submittedName>
</protein>
<evidence type="ECO:0000313" key="2">
    <source>
        <dbReference type="EMBL" id="GBN64294.1"/>
    </source>
</evidence>
<dbReference type="Proteomes" id="UP000499080">
    <property type="component" value="Unassembled WGS sequence"/>
</dbReference>
<evidence type="ECO:0000313" key="3">
    <source>
        <dbReference type="EMBL" id="GBN64315.1"/>
    </source>
</evidence>
<evidence type="ECO:0000256" key="1">
    <source>
        <dbReference type="SAM" id="MobiDB-lite"/>
    </source>
</evidence>
<dbReference type="EMBL" id="BGPR01014231">
    <property type="protein sequence ID" value="GBN64315.1"/>
    <property type="molecule type" value="Genomic_DNA"/>
</dbReference>
<gene>
    <name evidence="2" type="ORF">AVEN_225625_1</name>
    <name evidence="3" type="ORF">AVEN_26195_1</name>
</gene>